<keyword evidence="2 5" id="KW-0812">Transmembrane</keyword>
<accession>A0A4Y7RLC7</accession>
<feature type="transmembrane region" description="Helical" evidence="5">
    <location>
        <begin position="549"/>
        <end position="568"/>
    </location>
</feature>
<dbReference type="InterPro" id="IPR007016">
    <property type="entry name" value="O-antigen_ligase-rel_domated"/>
</dbReference>
<proteinExistence type="predicted"/>
<sequence length="835" mass="90918">MGTAFCLRKTIKIILSVFTLGLVGLAPFFRGLIFEREMSVHNYLVAAASLLSSILLFIGVINRGGKTTPALSQLTGSDDYDGANEHHLLVRQLLKSPYFLALAALTTSYGLSFFCAINLRESLFVWLRHLDYLLSFVLVFWTAGMWAREKRQTAFTHWSLITFAVAGTTVAAIGILAGQGIVPLPDGMFFGRLGSTFQYPNSMAAYLMATLLITMRLAAQSTRPLPAGLLAGMGYLNLLAIIGSQSRGVWAMLPFNLALFILGQTARKKSFLLTAGILVIAIALSSLTVAPLVQQTQPNWRACFWTLAGFFASGAAWINYATRSYKTSRTAAISPAKRKVLLGALLVILIIAAGTALKPNLPGSAYDTVVSDNSLLQRFTPVKTEKSFQARLVYYTDAIKMIKERPLSGWGGGGWFSGYPSFQSYNYTSTTVHNHFLQVWVEAGVFGLIAFLVPCLFLCRGLLRLYRIRTTHTAAAETWAIGTAAIALVLHAAIDFDLSFSSIALFLWALLALFSYQEEVLEFGFVAFKRRRLHGVSRGKFTLAGKSSVIPALLSLTLLGIASIHLAACTCTLRTASIRAEAFVSAVQKGEEKAALEYIQEAGRLDRWSAQYPIAQAQYLMTLAAKNPDPQAKMAIAFASLNLARQAVELDSYNPGNHFLLARIYLANGQLEKAISEADLARSLQPWSTTGYEELNSICVNVAVQQLLRGQKEAAGVTLRRVLAVAREALAKKDSLPPRLAGLWDQRSDLALTPALALNAGQAALLLEEHGQSRDYLARASQSDDPKANAVARLWLGVAMQMSGDPSGAAMRESARLAGPEVEAEYAMIKKLVKL</sequence>
<dbReference type="AlphaFoldDB" id="A0A4Y7RLC7"/>
<dbReference type="SUPFAM" id="SSF48452">
    <property type="entry name" value="TPR-like"/>
    <property type="match status" value="1"/>
</dbReference>
<feature type="transmembrane region" description="Helical" evidence="5">
    <location>
        <begin position="225"/>
        <end position="242"/>
    </location>
</feature>
<feature type="transmembrane region" description="Helical" evidence="5">
    <location>
        <begin position="12"/>
        <end position="34"/>
    </location>
</feature>
<dbReference type="Proteomes" id="UP000297597">
    <property type="component" value="Unassembled WGS sequence"/>
</dbReference>
<dbReference type="PANTHER" id="PTHR37422:SF21">
    <property type="entry name" value="EXOQ-LIKE PROTEIN"/>
    <property type="match status" value="1"/>
</dbReference>
<reference evidence="7 8" key="1">
    <citation type="journal article" date="2018" name="Environ. Microbiol.">
        <title>Novel energy conservation strategies and behaviour of Pelotomaculum schinkii driving syntrophic propionate catabolism.</title>
        <authorList>
            <person name="Hidalgo-Ahumada C.A.P."/>
            <person name="Nobu M.K."/>
            <person name="Narihiro T."/>
            <person name="Tamaki H."/>
            <person name="Liu W.T."/>
            <person name="Kamagata Y."/>
            <person name="Stams A.J.M."/>
            <person name="Imachi H."/>
            <person name="Sousa D.Z."/>
        </authorList>
    </citation>
    <scope>NUCLEOTIDE SEQUENCE [LARGE SCALE GENOMIC DNA]</scope>
    <source>
        <strain evidence="7 8">MGP</strain>
    </source>
</reference>
<organism evidence="7 8">
    <name type="scientific">Pelotomaculum propionicicum</name>
    <dbReference type="NCBI Taxonomy" id="258475"/>
    <lineage>
        <taxon>Bacteria</taxon>
        <taxon>Bacillati</taxon>
        <taxon>Bacillota</taxon>
        <taxon>Clostridia</taxon>
        <taxon>Eubacteriales</taxon>
        <taxon>Desulfotomaculaceae</taxon>
        <taxon>Pelotomaculum</taxon>
    </lineage>
</organism>
<keyword evidence="3 5" id="KW-1133">Transmembrane helix</keyword>
<evidence type="ECO:0000259" key="6">
    <source>
        <dbReference type="Pfam" id="PF04932"/>
    </source>
</evidence>
<dbReference type="Pfam" id="PF04932">
    <property type="entry name" value="Wzy_C"/>
    <property type="match status" value="1"/>
</dbReference>
<dbReference type="Gene3D" id="1.25.40.10">
    <property type="entry name" value="Tetratricopeptide repeat domain"/>
    <property type="match status" value="1"/>
</dbReference>
<evidence type="ECO:0000313" key="8">
    <source>
        <dbReference type="Proteomes" id="UP000297597"/>
    </source>
</evidence>
<evidence type="ECO:0000256" key="5">
    <source>
        <dbReference type="SAM" id="Phobius"/>
    </source>
</evidence>
<feature type="transmembrane region" description="Helical" evidence="5">
    <location>
        <begin position="299"/>
        <end position="320"/>
    </location>
</feature>
<keyword evidence="8" id="KW-1185">Reference proteome</keyword>
<evidence type="ECO:0000256" key="2">
    <source>
        <dbReference type="ARBA" id="ARBA00022692"/>
    </source>
</evidence>
<feature type="transmembrane region" description="Helical" evidence="5">
    <location>
        <begin position="475"/>
        <end position="494"/>
    </location>
</feature>
<feature type="transmembrane region" description="Helical" evidence="5">
    <location>
        <begin position="271"/>
        <end position="293"/>
    </location>
</feature>
<dbReference type="InterPro" id="IPR011990">
    <property type="entry name" value="TPR-like_helical_dom_sf"/>
</dbReference>
<feature type="transmembrane region" description="Helical" evidence="5">
    <location>
        <begin position="158"/>
        <end position="182"/>
    </location>
</feature>
<evidence type="ECO:0000256" key="1">
    <source>
        <dbReference type="ARBA" id="ARBA00004141"/>
    </source>
</evidence>
<feature type="transmembrane region" description="Helical" evidence="5">
    <location>
        <begin position="248"/>
        <end position="264"/>
    </location>
</feature>
<comment type="subcellular location">
    <subcellularLocation>
        <location evidence="1">Membrane</location>
        <topology evidence="1">Multi-pass membrane protein</topology>
    </subcellularLocation>
</comment>
<feature type="transmembrane region" description="Helical" evidence="5">
    <location>
        <begin position="40"/>
        <end position="61"/>
    </location>
</feature>
<protein>
    <recommendedName>
        <fullName evidence="6">O-antigen ligase-related domain-containing protein</fullName>
    </recommendedName>
</protein>
<gene>
    <name evidence="7" type="ORF">Pmgp_02995</name>
</gene>
<feature type="domain" description="O-antigen ligase-related" evidence="6">
    <location>
        <begin position="329"/>
        <end position="452"/>
    </location>
</feature>
<feature type="transmembrane region" description="Helical" evidence="5">
    <location>
        <begin position="340"/>
        <end position="357"/>
    </location>
</feature>
<feature type="transmembrane region" description="Helical" evidence="5">
    <location>
        <begin position="202"/>
        <end position="218"/>
    </location>
</feature>
<dbReference type="PANTHER" id="PTHR37422">
    <property type="entry name" value="TEICHURONIC ACID BIOSYNTHESIS PROTEIN TUAE"/>
    <property type="match status" value="1"/>
</dbReference>
<evidence type="ECO:0000256" key="3">
    <source>
        <dbReference type="ARBA" id="ARBA00022989"/>
    </source>
</evidence>
<evidence type="ECO:0000313" key="7">
    <source>
        <dbReference type="EMBL" id="TEB09626.1"/>
    </source>
</evidence>
<feature type="transmembrane region" description="Helical" evidence="5">
    <location>
        <begin position="125"/>
        <end position="146"/>
    </location>
</feature>
<feature type="transmembrane region" description="Helical" evidence="5">
    <location>
        <begin position="506"/>
        <end position="528"/>
    </location>
</feature>
<dbReference type="InterPro" id="IPR051533">
    <property type="entry name" value="WaaL-like"/>
</dbReference>
<feature type="transmembrane region" description="Helical" evidence="5">
    <location>
        <begin position="98"/>
        <end position="119"/>
    </location>
</feature>
<keyword evidence="4 5" id="KW-0472">Membrane</keyword>
<dbReference type="GO" id="GO:0016020">
    <property type="term" value="C:membrane"/>
    <property type="evidence" value="ECO:0007669"/>
    <property type="project" value="UniProtKB-SubCell"/>
</dbReference>
<name>A0A4Y7RLC7_9FIRM</name>
<feature type="transmembrane region" description="Helical" evidence="5">
    <location>
        <begin position="443"/>
        <end position="463"/>
    </location>
</feature>
<evidence type="ECO:0000256" key="4">
    <source>
        <dbReference type="ARBA" id="ARBA00023136"/>
    </source>
</evidence>
<dbReference type="EMBL" id="QFFZ01000042">
    <property type="protein sequence ID" value="TEB09626.1"/>
    <property type="molecule type" value="Genomic_DNA"/>
</dbReference>
<comment type="caution">
    <text evidence="7">The sequence shown here is derived from an EMBL/GenBank/DDBJ whole genome shotgun (WGS) entry which is preliminary data.</text>
</comment>